<dbReference type="NCBIfam" id="TIGR00641">
    <property type="entry name" value="acid_CoA_mut_N"/>
    <property type="match status" value="1"/>
</dbReference>
<dbReference type="InterPro" id="IPR006099">
    <property type="entry name" value="MeMalonylCoA_mutase_a/b_cat"/>
</dbReference>
<dbReference type="Pfam" id="PF01642">
    <property type="entry name" value="MM_CoA_mutase"/>
    <property type="match status" value="1"/>
</dbReference>
<protein>
    <submittedName>
        <fullName evidence="3">Methylmalonyl-CoA mutase, N-terminal domain/subunit</fullName>
    </submittedName>
</protein>
<keyword evidence="1" id="KW-0413">Isomerase</keyword>
<accession>A0A0A7GH63</accession>
<evidence type="ECO:0000259" key="2">
    <source>
        <dbReference type="Pfam" id="PF01642"/>
    </source>
</evidence>
<dbReference type="AlphaFoldDB" id="A0A0A7GH63"/>
<dbReference type="GeneID" id="24798734"/>
<dbReference type="CDD" id="cd03680">
    <property type="entry name" value="MM_CoA_mutase_ICM_like"/>
    <property type="match status" value="1"/>
</dbReference>
<name>A0A0A7GH63_GEOAI</name>
<dbReference type="PANTHER" id="PTHR48101">
    <property type="entry name" value="METHYLMALONYL-COA MUTASE, MITOCHONDRIAL-RELATED"/>
    <property type="match status" value="1"/>
</dbReference>
<dbReference type="HOGENOM" id="CLU_009523_5_1_2"/>
<feature type="domain" description="Methylmalonyl-CoA mutase alpha/beta chain catalytic" evidence="2">
    <location>
        <begin position="38"/>
        <end position="557"/>
    </location>
</feature>
<dbReference type="InterPro" id="IPR016176">
    <property type="entry name" value="Cbl-dep_enz_cat"/>
</dbReference>
<dbReference type="GO" id="GO:0031419">
    <property type="term" value="F:cobalamin binding"/>
    <property type="evidence" value="ECO:0007669"/>
    <property type="project" value="InterPro"/>
</dbReference>
<gene>
    <name evidence="3" type="ORF">GACE_2172</name>
</gene>
<evidence type="ECO:0000313" key="4">
    <source>
        <dbReference type="Proteomes" id="UP000030624"/>
    </source>
</evidence>
<proteinExistence type="predicted"/>
<sequence>MFDEKKLEELKRKREGWEKSCLNPYLEKYGERDEMFETLSGIKVKRVYDPTDIAHLDYMKDLNYPGEYPYTRGVYPTMYRGRLWTMRQFSGFGTAEDTNARWKMLLREGQTGLSTAFDFPTLMGVDSDDPLADGEVGKVGVAIDTLKDFEVLFDGIPLDKVSTSFTINPPAAIILAMYVAIGDLQGVPREQLRGTIQNDMLKEFHAQNTLVLPPEPSVKVITDIFEWGVENVPKFNLISISGYHIREAGSTAVQELAFTIADGMAYVEAAIERGIDIDRLAPQLSFFFNSHNNFFEEIAKFRAARRMWAKIMREEYDAKNPRSWWLKFHTQTAGCSLTAQQPLNNIVRTTIQAMAAVLGGTQSLHTNSFDEAWALPSEEAVRVALRTQQIIAYESGIPDTIDPLAGSYYVEWLTDKMEKLAWKYIEQIRKMGEGSMLRGVLTGIENGFFVKEISRAAAEYQRDVEEGRRTIVGVNKFAIEEDLNIPILKVDEEAQRRQVERLRKIKAERDNDAVREALEWLRSAAENNENVMPPILEAVKAYASVGEIMGVLKEVYGTYRKPIII</sequence>
<dbReference type="EMBL" id="CP009552">
    <property type="protein sequence ID" value="AIY91193.1"/>
    <property type="molecule type" value="Genomic_DNA"/>
</dbReference>
<evidence type="ECO:0000256" key="1">
    <source>
        <dbReference type="ARBA" id="ARBA00023235"/>
    </source>
</evidence>
<dbReference type="SUPFAM" id="SSF51703">
    <property type="entry name" value="Cobalamin (vitamin B12)-dependent enzymes"/>
    <property type="match status" value="1"/>
</dbReference>
<dbReference type="eggNOG" id="arCOG04232">
    <property type="taxonomic scope" value="Archaea"/>
</dbReference>
<dbReference type="Proteomes" id="UP000030624">
    <property type="component" value="Chromosome"/>
</dbReference>
<dbReference type="InterPro" id="IPR006098">
    <property type="entry name" value="MMCoA_mutase_a_cat"/>
</dbReference>
<organism evidence="3 4">
    <name type="scientific">Geoglobus acetivorans</name>
    <dbReference type="NCBI Taxonomy" id="565033"/>
    <lineage>
        <taxon>Archaea</taxon>
        <taxon>Methanobacteriati</taxon>
        <taxon>Methanobacteriota</taxon>
        <taxon>Archaeoglobi</taxon>
        <taxon>Archaeoglobales</taxon>
        <taxon>Archaeoglobaceae</taxon>
        <taxon>Geoglobus</taxon>
    </lineage>
</organism>
<dbReference type="KEGG" id="gac:GACE_2172"/>
<dbReference type="PANTHER" id="PTHR48101:SF1">
    <property type="entry name" value="METHYLMALONYL-COA MUTASE, LARGE SUBUNIT"/>
    <property type="match status" value="1"/>
</dbReference>
<evidence type="ECO:0000313" key="3">
    <source>
        <dbReference type="EMBL" id="AIY91193.1"/>
    </source>
</evidence>
<dbReference type="STRING" id="565033.GACE_2172"/>
<dbReference type="Gene3D" id="3.20.20.240">
    <property type="entry name" value="Methylmalonyl-CoA mutase"/>
    <property type="match status" value="1"/>
</dbReference>
<reference evidence="3 4" key="1">
    <citation type="journal article" date="2015" name="Appl. Environ. Microbiol.">
        <title>The Geoglobus acetivorans genome: Fe(III) reduction, acetate utilization, autotrophic growth, and degradation of aromatic compounds in a hyperthermophilic archaeon.</title>
        <authorList>
            <person name="Mardanov A.V."/>
            <person name="Slododkina G.B."/>
            <person name="Slobodkin A.I."/>
            <person name="Beletsky A.V."/>
            <person name="Gavrilov S.N."/>
            <person name="Kublanov I.V."/>
            <person name="Bonch-Osmolovskaya E.A."/>
            <person name="Skryabin K.G."/>
            <person name="Ravin N.V."/>
        </authorList>
    </citation>
    <scope>NUCLEOTIDE SEQUENCE [LARGE SCALE GENOMIC DNA]</scope>
    <source>
        <strain evidence="3 4">SBH6</strain>
    </source>
</reference>
<dbReference type="RefSeq" id="WP_048093913.1">
    <property type="nucleotide sequence ID" value="NZ_CP009552.1"/>
</dbReference>
<dbReference type="GO" id="GO:0004494">
    <property type="term" value="F:methylmalonyl-CoA mutase activity"/>
    <property type="evidence" value="ECO:0007669"/>
    <property type="project" value="InterPro"/>
</dbReference>